<evidence type="ECO:0000313" key="4">
    <source>
        <dbReference type="Proteomes" id="UP001626550"/>
    </source>
</evidence>
<dbReference type="Gene3D" id="1.25.40.90">
    <property type="match status" value="1"/>
</dbReference>
<keyword evidence="1" id="KW-0694">RNA-binding</keyword>
<reference evidence="3 4" key="1">
    <citation type="submission" date="2024-11" db="EMBL/GenBank/DDBJ databases">
        <title>Adaptive evolution of stress response genes in parasites aligns with host niche diversity.</title>
        <authorList>
            <person name="Hahn C."/>
            <person name="Resl P."/>
        </authorList>
    </citation>
    <scope>NUCLEOTIDE SEQUENCE [LARGE SCALE GENOMIC DNA]</scope>
    <source>
        <strain evidence="3">EGGRZ-B1_66</strain>
        <tissue evidence="3">Body</tissue>
    </source>
</reference>
<evidence type="ECO:0000256" key="1">
    <source>
        <dbReference type="ARBA" id="ARBA00022884"/>
    </source>
</evidence>
<gene>
    <name evidence="3" type="primary">SCAF8_1</name>
    <name evidence="3" type="ORF">Ciccas_009982</name>
</gene>
<dbReference type="SMART" id="SM00582">
    <property type="entry name" value="RPR"/>
    <property type="match status" value="1"/>
</dbReference>
<sequence>MDPLQAFNAELQSLLESRVPVSRPKILSITKLAMKAIRQYKFVVQMVEKLIYNCPSEYKVPGLYVLDAIIRQSRQIFQKNDLFAPRFLKNLPFIFCALCRLPDDSKRLIFKVLDLWRENCIFPHHLIQSLTAIMRSSGEPESVERAKQITAKLTENIEADPMKRIRQQLDERLLHIQDKVTQHTASIHRGEKINSQELNKFHLLVADLLKNCQVTRSN</sequence>
<feature type="domain" description="CID" evidence="2">
    <location>
        <begin position="1"/>
        <end position="138"/>
    </location>
</feature>
<dbReference type="GO" id="GO:0003723">
    <property type="term" value="F:RNA binding"/>
    <property type="evidence" value="ECO:0007669"/>
    <property type="project" value="UniProtKB-KW"/>
</dbReference>
<keyword evidence="4" id="KW-1185">Reference proteome</keyword>
<dbReference type="EMBL" id="JBJKFK010002233">
    <property type="protein sequence ID" value="KAL3311435.1"/>
    <property type="molecule type" value="Genomic_DNA"/>
</dbReference>
<comment type="caution">
    <text evidence="3">The sequence shown here is derived from an EMBL/GenBank/DDBJ whole genome shotgun (WGS) entry which is preliminary data.</text>
</comment>
<dbReference type="Proteomes" id="UP001626550">
    <property type="component" value="Unassembled WGS sequence"/>
</dbReference>
<organism evidence="3 4">
    <name type="scientific">Cichlidogyrus casuarinus</name>
    <dbReference type="NCBI Taxonomy" id="1844966"/>
    <lineage>
        <taxon>Eukaryota</taxon>
        <taxon>Metazoa</taxon>
        <taxon>Spiralia</taxon>
        <taxon>Lophotrochozoa</taxon>
        <taxon>Platyhelminthes</taxon>
        <taxon>Monogenea</taxon>
        <taxon>Monopisthocotylea</taxon>
        <taxon>Dactylogyridea</taxon>
        <taxon>Ancyrocephalidae</taxon>
        <taxon>Cichlidogyrus</taxon>
    </lineage>
</organism>
<dbReference type="PANTHER" id="PTHR23140:SF3">
    <property type="entry name" value="SR-RELATED AND CTD-ASSOCIATED FACTOR 4"/>
    <property type="match status" value="1"/>
</dbReference>
<dbReference type="InterPro" id="IPR051485">
    <property type="entry name" value="SR-CTD_assoc_factor"/>
</dbReference>
<accession>A0ABD2PVG8</accession>
<name>A0ABD2PVG8_9PLAT</name>
<evidence type="ECO:0000313" key="3">
    <source>
        <dbReference type="EMBL" id="KAL3311435.1"/>
    </source>
</evidence>
<dbReference type="PANTHER" id="PTHR23140">
    <property type="entry name" value="RNA PROCESSING PROTEIN LD23810P"/>
    <property type="match status" value="1"/>
</dbReference>
<proteinExistence type="predicted"/>
<dbReference type="Pfam" id="PF04818">
    <property type="entry name" value="CID"/>
    <property type="match status" value="1"/>
</dbReference>
<protein>
    <submittedName>
        <fullName evidence="3">SR- and CTD-associated factor 8</fullName>
    </submittedName>
</protein>
<dbReference type="PROSITE" id="PS51391">
    <property type="entry name" value="CID"/>
    <property type="match status" value="1"/>
</dbReference>
<dbReference type="InterPro" id="IPR008942">
    <property type="entry name" value="ENTH_VHS"/>
</dbReference>
<dbReference type="AlphaFoldDB" id="A0ABD2PVG8"/>
<evidence type="ECO:0000259" key="2">
    <source>
        <dbReference type="PROSITE" id="PS51391"/>
    </source>
</evidence>
<dbReference type="InterPro" id="IPR006569">
    <property type="entry name" value="CID_dom"/>
</dbReference>
<dbReference type="SUPFAM" id="SSF48464">
    <property type="entry name" value="ENTH/VHS domain"/>
    <property type="match status" value="1"/>
</dbReference>